<evidence type="ECO:0000256" key="3">
    <source>
        <dbReference type="ARBA" id="ARBA00022577"/>
    </source>
</evidence>
<evidence type="ECO:0000313" key="7">
    <source>
        <dbReference type="EMBL" id="ESQ50723.1"/>
    </source>
</evidence>
<evidence type="ECO:0000256" key="6">
    <source>
        <dbReference type="SAM" id="Phobius"/>
    </source>
</evidence>
<dbReference type="PANTHER" id="PTHR33830">
    <property type="entry name" value="DEFENSIN-LIKE PROTEIN 184-RELATED"/>
    <property type="match status" value="1"/>
</dbReference>
<evidence type="ECO:0000256" key="5">
    <source>
        <dbReference type="ARBA" id="ARBA00023157"/>
    </source>
</evidence>
<keyword evidence="6" id="KW-0812">Transmembrane</keyword>
<dbReference type="Proteomes" id="UP000030689">
    <property type="component" value="Unassembled WGS sequence"/>
</dbReference>
<dbReference type="Pfam" id="PF07333">
    <property type="entry name" value="SLR1-BP"/>
    <property type="match status" value="1"/>
</dbReference>
<keyword evidence="5" id="KW-1015">Disulfide bond</keyword>
<proteinExistence type="inferred from homology"/>
<evidence type="ECO:0000256" key="2">
    <source>
        <dbReference type="ARBA" id="ARBA00022529"/>
    </source>
</evidence>
<reference evidence="7 8" key="1">
    <citation type="journal article" date="2013" name="Front. Plant Sci.">
        <title>The Reference Genome of the Halophytic Plant Eutrema salsugineum.</title>
        <authorList>
            <person name="Yang R."/>
            <person name="Jarvis D.E."/>
            <person name="Chen H."/>
            <person name="Beilstein M.A."/>
            <person name="Grimwood J."/>
            <person name="Jenkins J."/>
            <person name="Shu S."/>
            <person name="Prochnik S."/>
            <person name="Xin M."/>
            <person name="Ma C."/>
            <person name="Schmutz J."/>
            <person name="Wing R.A."/>
            <person name="Mitchell-Olds T."/>
            <person name="Schumaker K.S."/>
            <person name="Wang X."/>
        </authorList>
    </citation>
    <scope>NUCLEOTIDE SEQUENCE [LARGE SCALE GENOMIC DNA]</scope>
</reference>
<dbReference type="GO" id="GO:0050832">
    <property type="term" value="P:defense response to fungus"/>
    <property type="evidence" value="ECO:0007669"/>
    <property type="project" value="UniProtKB-KW"/>
</dbReference>
<comment type="similarity">
    <text evidence="1">Belongs to the DEFL family.</text>
</comment>
<keyword evidence="8" id="KW-1185">Reference proteome</keyword>
<dbReference type="InterPro" id="IPR010851">
    <property type="entry name" value="DEFL"/>
</dbReference>
<gene>
    <name evidence="7" type="ORF">EUTSA_v10022944mg</name>
</gene>
<keyword evidence="2" id="KW-0929">Antimicrobial</keyword>
<keyword evidence="6" id="KW-1133">Transmembrane helix</keyword>
<keyword evidence="4" id="KW-0611">Plant defense</keyword>
<dbReference type="OMA" id="IATCIKG"/>
<sequence>MSKPFHFTFIVLFVFTFFVLGIVGRDRYYNCQEQLNNLNNKNCDKKWCSSECTRRRKGIATCIKGKTFSPCYCAYHCPKP</sequence>
<accession>V4MDZ6</accession>
<keyword evidence="3" id="KW-0295">Fungicide</keyword>
<evidence type="ECO:0000256" key="1">
    <source>
        <dbReference type="ARBA" id="ARBA00006722"/>
    </source>
</evidence>
<name>V4MDZ6_EUTSA</name>
<dbReference type="Gramene" id="ESQ50723">
    <property type="protein sequence ID" value="ESQ50723"/>
    <property type="gene ID" value="EUTSA_v10022944mg"/>
</dbReference>
<protein>
    <recommendedName>
        <fullName evidence="9">Knottin scorpion toxin-like domain-containing protein</fullName>
    </recommendedName>
</protein>
<dbReference type="KEGG" id="eus:EUTSA_v10022944mg"/>
<dbReference type="PANTHER" id="PTHR33830:SF38">
    <property type="entry name" value="DEFENSIN-LIKE PROTEIN 153-RELATED"/>
    <property type="match status" value="1"/>
</dbReference>
<evidence type="ECO:0008006" key="9">
    <source>
        <dbReference type="Google" id="ProtNLM"/>
    </source>
</evidence>
<dbReference type="GO" id="GO:0031640">
    <property type="term" value="P:killing of cells of another organism"/>
    <property type="evidence" value="ECO:0007669"/>
    <property type="project" value="UniProtKB-KW"/>
</dbReference>
<dbReference type="EMBL" id="KI517392">
    <property type="protein sequence ID" value="ESQ50723.1"/>
    <property type="molecule type" value="Genomic_DNA"/>
</dbReference>
<evidence type="ECO:0000313" key="8">
    <source>
        <dbReference type="Proteomes" id="UP000030689"/>
    </source>
</evidence>
<evidence type="ECO:0000256" key="4">
    <source>
        <dbReference type="ARBA" id="ARBA00022821"/>
    </source>
</evidence>
<organism evidence="7 8">
    <name type="scientific">Eutrema salsugineum</name>
    <name type="common">Saltwater cress</name>
    <name type="synonym">Sisymbrium salsugineum</name>
    <dbReference type="NCBI Taxonomy" id="72664"/>
    <lineage>
        <taxon>Eukaryota</taxon>
        <taxon>Viridiplantae</taxon>
        <taxon>Streptophyta</taxon>
        <taxon>Embryophyta</taxon>
        <taxon>Tracheophyta</taxon>
        <taxon>Spermatophyta</taxon>
        <taxon>Magnoliopsida</taxon>
        <taxon>eudicotyledons</taxon>
        <taxon>Gunneridae</taxon>
        <taxon>Pentapetalae</taxon>
        <taxon>rosids</taxon>
        <taxon>malvids</taxon>
        <taxon>Brassicales</taxon>
        <taxon>Brassicaceae</taxon>
        <taxon>Eutremeae</taxon>
        <taxon>Eutrema</taxon>
    </lineage>
</organism>
<dbReference type="AlphaFoldDB" id="V4MDZ6"/>
<feature type="transmembrane region" description="Helical" evidence="6">
    <location>
        <begin position="6"/>
        <end position="24"/>
    </location>
</feature>
<keyword evidence="6" id="KW-0472">Membrane</keyword>